<accession>A0A0A9G1K3</accession>
<organism evidence="1">
    <name type="scientific">Arundo donax</name>
    <name type="common">Giant reed</name>
    <name type="synonym">Donax arundinaceus</name>
    <dbReference type="NCBI Taxonomy" id="35708"/>
    <lineage>
        <taxon>Eukaryota</taxon>
        <taxon>Viridiplantae</taxon>
        <taxon>Streptophyta</taxon>
        <taxon>Embryophyta</taxon>
        <taxon>Tracheophyta</taxon>
        <taxon>Spermatophyta</taxon>
        <taxon>Magnoliopsida</taxon>
        <taxon>Liliopsida</taxon>
        <taxon>Poales</taxon>
        <taxon>Poaceae</taxon>
        <taxon>PACMAD clade</taxon>
        <taxon>Arundinoideae</taxon>
        <taxon>Arundineae</taxon>
        <taxon>Arundo</taxon>
    </lineage>
</organism>
<dbReference type="EMBL" id="GBRH01181475">
    <property type="protein sequence ID" value="JAE16421.1"/>
    <property type="molecule type" value="Transcribed_RNA"/>
</dbReference>
<proteinExistence type="predicted"/>
<sequence>MPSENLSKFTCIVNGWASSAFLLVNSHRDPSSALTEVAPPWSATSS</sequence>
<protein>
    <submittedName>
        <fullName evidence="1">Uncharacterized protein</fullName>
    </submittedName>
</protein>
<reference evidence="1" key="2">
    <citation type="journal article" date="2015" name="Data Brief">
        <title>Shoot transcriptome of the giant reed, Arundo donax.</title>
        <authorList>
            <person name="Barrero R.A."/>
            <person name="Guerrero F.D."/>
            <person name="Moolhuijzen P."/>
            <person name="Goolsby J.A."/>
            <person name="Tidwell J."/>
            <person name="Bellgard S.E."/>
            <person name="Bellgard M.I."/>
        </authorList>
    </citation>
    <scope>NUCLEOTIDE SEQUENCE</scope>
    <source>
        <tissue evidence="1">Shoot tissue taken approximately 20 cm above the soil surface</tissue>
    </source>
</reference>
<dbReference type="AlphaFoldDB" id="A0A0A9G1K3"/>
<reference evidence="1" key="1">
    <citation type="submission" date="2014-09" db="EMBL/GenBank/DDBJ databases">
        <authorList>
            <person name="Magalhaes I.L.F."/>
            <person name="Oliveira U."/>
            <person name="Santos F.R."/>
            <person name="Vidigal T.H.D.A."/>
            <person name="Brescovit A.D."/>
            <person name="Santos A.J."/>
        </authorList>
    </citation>
    <scope>NUCLEOTIDE SEQUENCE</scope>
    <source>
        <tissue evidence="1">Shoot tissue taken approximately 20 cm above the soil surface</tissue>
    </source>
</reference>
<evidence type="ECO:0000313" key="1">
    <source>
        <dbReference type="EMBL" id="JAE16421.1"/>
    </source>
</evidence>
<name>A0A0A9G1K3_ARUDO</name>